<evidence type="ECO:0008006" key="3">
    <source>
        <dbReference type="Google" id="ProtNLM"/>
    </source>
</evidence>
<dbReference type="AlphaFoldDB" id="A0A7W9GY00"/>
<evidence type="ECO:0000313" key="1">
    <source>
        <dbReference type="EMBL" id="MBB5791821.1"/>
    </source>
</evidence>
<reference evidence="1 2" key="1">
    <citation type="submission" date="2020-08" db="EMBL/GenBank/DDBJ databases">
        <title>Sequencing the genomes of 1000 actinobacteria strains.</title>
        <authorList>
            <person name="Klenk H.-P."/>
        </authorList>
    </citation>
    <scope>NUCLEOTIDE SEQUENCE [LARGE SCALE GENOMIC DNA]</scope>
    <source>
        <strain evidence="1 2">DSM 102122</strain>
    </source>
</reference>
<keyword evidence="2" id="KW-1185">Reference proteome</keyword>
<accession>A0A7W9GY00</accession>
<protein>
    <recommendedName>
        <fullName evidence="3">DUF1579 domain-containing protein</fullName>
    </recommendedName>
</protein>
<sequence>MNGDFDFLFGRWDVHNRWRPDLDDDGSWVEFATACEARPILGGLGNIDSFSFAGLPGRNPWEAGTVRLYDPSEDVWRIYWMSSSRPGRFDEPMEGRFADGVGTFYGPEEWEGRRVRARFRWTHGPGTAQWEQSLQLVDDGPWKANWTMDFRPAG</sequence>
<name>A0A7W9GY00_9ACTN</name>
<gene>
    <name evidence="1" type="ORF">HD601_006396</name>
</gene>
<evidence type="ECO:0000313" key="2">
    <source>
        <dbReference type="Proteomes" id="UP000542813"/>
    </source>
</evidence>
<organism evidence="1 2">
    <name type="scientific">Jiangella mangrovi</name>
    <dbReference type="NCBI Taxonomy" id="1524084"/>
    <lineage>
        <taxon>Bacteria</taxon>
        <taxon>Bacillati</taxon>
        <taxon>Actinomycetota</taxon>
        <taxon>Actinomycetes</taxon>
        <taxon>Jiangellales</taxon>
        <taxon>Jiangellaceae</taxon>
        <taxon>Jiangella</taxon>
    </lineage>
</organism>
<proteinExistence type="predicted"/>
<dbReference type="RefSeq" id="WP_184828890.1">
    <property type="nucleotide sequence ID" value="NZ_JACHMM010000001.1"/>
</dbReference>
<comment type="caution">
    <text evidence="1">The sequence shown here is derived from an EMBL/GenBank/DDBJ whole genome shotgun (WGS) entry which is preliminary data.</text>
</comment>
<dbReference type="EMBL" id="JACHMM010000001">
    <property type="protein sequence ID" value="MBB5791821.1"/>
    <property type="molecule type" value="Genomic_DNA"/>
</dbReference>
<dbReference type="Proteomes" id="UP000542813">
    <property type="component" value="Unassembled WGS sequence"/>
</dbReference>